<accession>A0AAV5QSG8</accession>
<keyword evidence="4 6" id="KW-0653">Protein transport</keyword>
<evidence type="ECO:0000256" key="6">
    <source>
        <dbReference type="PIRNR" id="PIRNR002291"/>
    </source>
</evidence>
<evidence type="ECO:0000256" key="3">
    <source>
        <dbReference type="ARBA" id="ARBA00022448"/>
    </source>
</evidence>
<evidence type="ECO:0000256" key="7">
    <source>
        <dbReference type="SAM" id="MobiDB-lite"/>
    </source>
</evidence>
<sequence length="765" mass="86183">MSDARYFSKCKANIIKKELTIHQDNSKKSLKVQKECMKLIIANITMGNNEMMILQPYVINLMSSDDIEIKKMCCHFISSYYYYCPEKYYESKSIFQTDLRHNSSVVRALMIKTIAYIPFQKFQEEVTIPFLKRLLRDPDSYVRRATCLAIGKAYELNPSLVESSGLIEKLNNLLSDPSAAVISSTLAMLDYIVDTTAAMKLLIDESNVTNLLRILPHSNEFYQAYILNSLTSYIPKTSQESLDLIQKVLPYLQHGNTSVVMNTLKLIIYLANYVKGPQDLLPSLSKRIGNSLTSLLSKSDEIRFLVLRNVILLLLATPHLLKLDVTMFFCQYNDPPYINDTKLEIIYLLANQSNFSIVLQELKRCAQDSDSLMAKKSIRAIGNLSVKLESAVEPATEILMGLCKGGIPAIVQEIVGVMKNIYRKYSAMATAEHMQVFVDNMDAIEELDSKSSFLWLVGNYSSLFADPLDILKDFTFKFQDEPLEVQLTLLTSVVKYYLKHPSSGEEILLKLLNLITEKIPDPDLRERAYFYWKLLSSKSTFSQAADEIILAESPPIDADHDKLDPELLEELELAIGSLASVYLKPIKSVFRLANPRKLPQSPALQREYNNLNSDSKASTDSSSPKILRINIKSNVGIIKSPKPNNYCDDSVNTGINELLYSGDKNESAEVDYNQTAVFQRQSFLKSPKNSNRNSVLMSPNRSSMIFGSSASGNTTGESFPDYDANNMPPGGDNQSSSHKFGQMLKKKVRNSILVSPRVVNRNFTA</sequence>
<evidence type="ECO:0000313" key="10">
    <source>
        <dbReference type="Proteomes" id="UP001360560"/>
    </source>
</evidence>
<comment type="function">
    <text evidence="6">Adaptins are components of the adaptor complexes which link clathrin to receptors in coated vesicles. Clathrin-associated protein complexes are believed to interact with the cytoplasmic tails of membrane proteins, leading to their selection and concentration.</text>
</comment>
<dbReference type="GeneID" id="90075845"/>
<dbReference type="SUPFAM" id="SSF48371">
    <property type="entry name" value="ARM repeat"/>
    <property type="match status" value="1"/>
</dbReference>
<dbReference type="GO" id="GO:0012505">
    <property type="term" value="C:endomembrane system"/>
    <property type="evidence" value="ECO:0007669"/>
    <property type="project" value="UniProtKB-SubCell"/>
</dbReference>
<feature type="compositionally biased region" description="Polar residues" evidence="7">
    <location>
        <begin position="706"/>
        <end position="717"/>
    </location>
</feature>
<organism evidence="9 10">
    <name type="scientific">Saccharomycopsis crataegensis</name>
    <dbReference type="NCBI Taxonomy" id="43959"/>
    <lineage>
        <taxon>Eukaryota</taxon>
        <taxon>Fungi</taxon>
        <taxon>Dikarya</taxon>
        <taxon>Ascomycota</taxon>
        <taxon>Saccharomycotina</taxon>
        <taxon>Saccharomycetes</taxon>
        <taxon>Saccharomycopsidaceae</taxon>
        <taxon>Saccharomycopsis</taxon>
    </lineage>
</organism>
<proteinExistence type="inferred from homology"/>
<protein>
    <recommendedName>
        <fullName evidence="6">AP complex subunit beta</fullName>
    </recommendedName>
</protein>
<dbReference type="GO" id="GO:0006886">
    <property type="term" value="P:intracellular protein transport"/>
    <property type="evidence" value="ECO:0007669"/>
    <property type="project" value="InterPro"/>
</dbReference>
<dbReference type="Gene3D" id="1.25.10.10">
    <property type="entry name" value="Leucine-rich Repeat Variant"/>
    <property type="match status" value="1"/>
</dbReference>
<evidence type="ECO:0000259" key="8">
    <source>
        <dbReference type="Pfam" id="PF01602"/>
    </source>
</evidence>
<dbReference type="InterPro" id="IPR016342">
    <property type="entry name" value="AP_complex_bsu_1_2_4"/>
</dbReference>
<keyword evidence="10" id="KW-1185">Reference proteome</keyword>
<dbReference type="InterPro" id="IPR002553">
    <property type="entry name" value="Clathrin/coatomer_adapt-like_N"/>
</dbReference>
<dbReference type="RefSeq" id="XP_064854866.1">
    <property type="nucleotide sequence ID" value="XM_064998794.1"/>
</dbReference>
<dbReference type="GO" id="GO:0016192">
    <property type="term" value="P:vesicle-mediated transport"/>
    <property type="evidence" value="ECO:0007669"/>
    <property type="project" value="InterPro"/>
</dbReference>
<dbReference type="InterPro" id="IPR026739">
    <property type="entry name" value="AP_beta"/>
</dbReference>
<dbReference type="AlphaFoldDB" id="A0AAV5QSG8"/>
<feature type="domain" description="Clathrin/coatomer adaptor adaptin-like N-terminal" evidence="8">
    <location>
        <begin position="13"/>
        <end position="538"/>
    </location>
</feature>
<gene>
    <name evidence="9" type="ORF">DASC09_051950</name>
</gene>
<name>A0AAV5QSG8_9ASCO</name>
<dbReference type="Proteomes" id="UP001360560">
    <property type="component" value="Unassembled WGS sequence"/>
</dbReference>
<feature type="region of interest" description="Disordered" evidence="7">
    <location>
        <begin position="706"/>
        <end position="740"/>
    </location>
</feature>
<evidence type="ECO:0000256" key="2">
    <source>
        <dbReference type="ARBA" id="ARBA00006613"/>
    </source>
</evidence>
<evidence type="ECO:0000256" key="1">
    <source>
        <dbReference type="ARBA" id="ARBA00004308"/>
    </source>
</evidence>
<dbReference type="InterPro" id="IPR011989">
    <property type="entry name" value="ARM-like"/>
</dbReference>
<dbReference type="InterPro" id="IPR016024">
    <property type="entry name" value="ARM-type_fold"/>
</dbReference>
<dbReference type="GO" id="GO:0030117">
    <property type="term" value="C:membrane coat"/>
    <property type="evidence" value="ECO:0007669"/>
    <property type="project" value="InterPro"/>
</dbReference>
<evidence type="ECO:0000256" key="4">
    <source>
        <dbReference type="ARBA" id="ARBA00022927"/>
    </source>
</evidence>
<comment type="caution">
    <text evidence="9">The sequence shown here is derived from an EMBL/GenBank/DDBJ whole genome shotgun (WGS) entry which is preliminary data.</text>
</comment>
<keyword evidence="5 6" id="KW-0472">Membrane</keyword>
<comment type="subcellular location">
    <subcellularLocation>
        <location evidence="1">Endomembrane system</location>
    </subcellularLocation>
</comment>
<dbReference type="GO" id="GO:0030276">
    <property type="term" value="F:clathrin binding"/>
    <property type="evidence" value="ECO:0007669"/>
    <property type="project" value="InterPro"/>
</dbReference>
<dbReference type="PANTHER" id="PTHR11134">
    <property type="entry name" value="ADAPTOR COMPLEX SUBUNIT BETA FAMILY MEMBER"/>
    <property type="match status" value="1"/>
</dbReference>
<reference evidence="9 10" key="1">
    <citation type="journal article" date="2023" name="Elife">
        <title>Identification of key yeast species and microbe-microbe interactions impacting larval growth of Drosophila in the wild.</title>
        <authorList>
            <person name="Mure A."/>
            <person name="Sugiura Y."/>
            <person name="Maeda R."/>
            <person name="Honda K."/>
            <person name="Sakurai N."/>
            <person name="Takahashi Y."/>
            <person name="Watada M."/>
            <person name="Katoh T."/>
            <person name="Gotoh A."/>
            <person name="Gotoh Y."/>
            <person name="Taniguchi I."/>
            <person name="Nakamura K."/>
            <person name="Hayashi T."/>
            <person name="Katayama T."/>
            <person name="Uemura T."/>
            <person name="Hattori Y."/>
        </authorList>
    </citation>
    <scope>NUCLEOTIDE SEQUENCE [LARGE SCALE GENOMIC DNA]</scope>
    <source>
        <strain evidence="9 10">SC-9</strain>
    </source>
</reference>
<comment type="similarity">
    <text evidence="2 6">Belongs to the adaptor complexes large subunit family.</text>
</comment>
<dbReference type="EMBL" id="BTFZ01000012">
    <property type="protein sequence ID" value="GMM37870.1"/>
    <property type="molecule type" value="Genomic_DNA"/>
</dbReference>
<keyword evidence="3 6" id="KW-0813">Transport</keyword>
<evidence type="ECO:0000313" key="9">
    <source>
        <dbReference type="EMBL" id="GMM37870.1"/>
    </source>
</evidence>
<evidence type="ECO:0000256" key="5">
    <source>
        <dbReference type="ARBA" id="ARBA00023136"/>
    </source>
</evidence>
<dbReference type="Pfam" id="PF01602">
    <property type="entry name" value="Adaptin_N"/>
    <property type="match status" value="1"/>
</dbReference>
<dbReference type="PIRSF" id="PIRSF002291">
    <property type="entry name" value="AP_complex_beta"/>
    <property type="match status" value="1"/>
</dbReference>